<gene>
    <name evidence="1" type="ORF">ACFSJ3_15160</name>
</gene>
<dbReference type="Gene3D" id="2.60.120.1140">
    <property type="entry name" value="Protein of unknown function DUF192"/>
    <property type="match status" value="1"/>
</dbReference>
<evidence type="ECO:0000313" key="2">
    <source>
        <dbReference type="Proteomes" id="UP001597380"/>
    </source>
</evidence>
<dbReference type="InterPro" id="IPR003795">
    <property type="entry name" value="DUF192"/>
</dbReference>
<accession>A0ABW4XP20</accession>
<name>A0ABW4XP20_9GAMM</name>
<dbReference type="EMBL" id="JBHUHT010000017">
    <property type="protein sequence ID" value="MFD2097335.1"/>
    <property type="molecule type" value="Genomic_DNA"/>
</dbReference>
<dbReference type="InterPro" id="IPR038695">
    <property type="entry name" value="Saro_0823-like_sf"/>
</dbReference>
<keyword evidence="2" id="KW-1185">Reference proteome</keyword>
<sequence length="114" mass="12582">MQSQLLKGTRVLFNDVTVANNFLARLKGLLFKDGLTEQEALCLTPCNAVHTLGMRFPIDVAFLNKDNIVTKIVPEIGKRKATSDRRAHKVIECSAGLLNKLGVEVGDELSFKNL</sequence>
<comment type="caution">
    <text evidence="1">The sequence shown here is derived from an EMBL/GenBank/DDBJ whole genome shotgun (WGS) entry which is preliminary data.</text>
</comment>
<evidence type="ECO:0000313" key="1">
    <source>
        <dbReference type="EMBL" id="MFD2097335.1"/>
    </source>
</evidence>
<dbReference type="Pfam" id="PF02643">
    <property type="entry name" value="DUF192"/>
    <property type="match status" value="1"/>
</dbReference>
<dbReference type="RefSeq" id="WP_345340497.1">
    <property type="nucleotide sequence ID" value="NZ_BAABLI010000015.1"/>
</dbReference>
<organism evidence="1 2">
    <name type="scientific">Corallincola platygyrae</name>
    <dbReference type="NCBI Taxonomy" id="1193278"/>
    <lineage>
        <taxon>Bacteria</taxon>
        <taxon>Pseudomonadati</taxon>
        <taxon>Pseudomonadota</taxon>
        <taxon>Gammaproteobacteria</taxon>
        <taxon>Alteromonadales</taxon>
        <taxon>Psychromonadaceae</taxon>
        <taxon>Corallincola</taxon>
    </lineage>
</organism>
<dbReference type="Proteomes" id="UP001597380">
    <property type="component" value="Unassembled WGS sequence"/>
</dbReference>
<protein>
    <submittedName>
        <fullName evidence="1">DUF192 domain-containing protein</fullName>
    </submittedName>
</protein>
<reference evidence="2" key="1">
    <citation type="journal article" date="2019" name="Int. J. Syst. Evol. Microbiol.">
        <title>The Global Catalogue of Microorganisms (GCM) 10K type strain sequencing project: providing services to taxonomists for standard genome sequencing and annotation.</title>
        <authorList>
            <consortium name="The Broad Institute Genomics Platform"/>
            <consortium name="The Broad Institute Genome Sequencing Center for Infectious Disease"/>
            <person name="Wu L."/>
            <person name="Ma J."/>
        </authorList>
    </citation>
    <scope>NUCLEOTIDE SEQUENCE [LARGE SCALE GENOMIC DNA]</scope>
    <source>
        <strain evidence="2">CGMCC 1.10992</strain>
    </source>
</reference>
<proteinExistence type="predicted"/>